<protein>
    <recommendedName>
        <fullName evidence="5">Transmembrane protein</fullName>
    </recommendedName>
</protein>
<dbReference type="VEuPathDB" id="ToxoDB:EAH_00057110"/>
<dbReference type="EMBL" id="HG670413">
    <property type="protein sequence ID" value="CDI76576.1"/>
    <property type="molecule type" value="Genomic_DNA"/>
</dbReference>
<dbReference type="OrthoDB" id="347924at2759"/>
<organism evidence="3 4">
    <name type="scientific">Eimeria acervulina</name>
    <name type="common">Coccidian parasite</name>
    <dbReference type="NCBI Taxonomy" id="5801"/>
    <lineage>
        <taxon>Eukaryota</taxon>
        <taxon>Sar</taxon>
        <taxon>Alveolata</taxon>
        <taxon>Apicomplexa</taxon>
        <taxon>Conoidasida</taxon>
        <taxon>Coccidia</taxon>
        <taxon>Eucoccidiorida</taxon>
        <taxon>Eimeriorina</taxon>
        <taxon>Eimeriidae</taxon>
        <taxon>Eimeria</taxon>
    </lineage>
</organism>
<evidence type="ECO:0000313" key="3">
    <source>
        <dbReference type="EMBL" id="CDI76576.1"/>
    </source>
</evidence>
<dbReference type="GeneID" id="25273781"/>
<dbReference type="AlphaFoldDB" id="U6G8M1"/>
<keyword evidence="2" id="KW-1133">Transmembrane helix</keyword>
<feature type="region of interest" description="Disordered" evidence="1">
    <location>
        <begin position="322"/>
        <end position="355"/>
    </location>
</feature>
<gene>
    <name evidence="3" type="ORF">EAH_00057110</name>
</gene>
<dbReference type="Proteomes" id="UP000018050">
    <property type="component" value="Unassembled WGS sequence"/>
</dbReference>
<proteinExistence type="predicted"/>
<name>U6G8M1_EIMAC</name>
<keyword evidence="2" id="KW-0472">Membrane</keyword>
<sequence>MMKQPTPASAFHTPGEAEDPGSPVGAPFEDYLRLRPVGKLRRTRHHRRLVTVALISIVSLMAVASWIALCYTHRNRTNTAGLVKRSLSDLGDQEELSEILEQCVELEAELGISGTALSTSGEGVNVSAIYESAAKFEEARGMQHQMVKGDASWLLHGFGSFAESLSQATYLSGIDQHMAEGSLRGRRWNHSYGGAVSSAGMQNAPYSATGEFPSVFPPLTQEQGHVPLTEEHQQLQASPMGVPLPYGDGSASQAHMQDFSALGAASNLLGISPEASVSQGYLAGSPPAGADSMFEARASGEQDGFLRGGAEAEGTFGFVSATTQQESKREGEQPAQRVQVLEDSQEPSSSAGAVAPTSALCNKAEEIGQLTHPYVRLPLVNPKDIPRPFRTEIAFSTTVFERSSLQVFVRMRKLLSKNSLSTWEVEALLRQCEYLVNHALHKLTAPPPKPGAFFVARRLGILFFTFDYVVCTIMLLQEKMETRKWWDMFVSKFSTEYHFPDSYVGKRDLDRKLPDLVNRLSQALSVYKQALRPPADDVIALKKDVLRLLRNYGYFQHQLWGLWRKDDARFRCRGAETSKSE</sequence>
<dbReference type="RefSeq" id="XP_013252901.1">
    <property type="nucleotide sequence ID" value="XM_013397447.1"/>
</dbReference>
<feature type="region of interest" description="Disordered" evidence="1">
    <location>
        <begin position="1"/>
        <end position="24"/>
    </location>
</feature>
<evidence type="ECO:0008006" key="5">
    <source>
        <dbReference type="Google" id="ProtNLM"/>
    </source>
</evidence>
<evidence type="ECO:0000256" key="1">
    <source>
        <dbReference type="SAM" id="MobiDB-lite"/>
    </source>
</evidence>
<keyword evidence="2" id="KW-0812">Transmembrane</keyword>
<reference evidence="3" key="2">
    <citation type="submission" date="2013-10" db="EMBL/GenBank/DDBJ databases">
        <authorList>
            <person name="Aslett M."/>
        </authorList>
    </citation>
    <scope>NUCLEOTIDE SEQUENCE</scope>
    <source>
        <strain evidence="3">Houghton</strain>
    </source>
</reference>
<keyword evidence="4" id="KW-1185">Reference proteome</keyword>
<feature type="transmembrane region" description="Helical" evidence="2">
    <location>
        <begin position="49"/>
        <end position="69"/>
    </location>
</feature>
<accession>U6G8M1</accession>
<reference evidence="3" key="1">
    <citation type="submission" date="2013-10" db="EMBL/GenBank/DDBJ databases">
        <title>Genomic analysis of the causative agents of coccidiosis in chickens.</title>
        <authorList>
            <person name="Reid A.J."/>
            <person name="Blake D."/>
            <person name="Billington K."/>
            <person name="Browne H."/>
            <person name="Dunn M."/>
            <person name="Hung S."/>
            <person name="Kawahara F."/>
            <person name="Miranda-Saavedra D."/>
            <person name="Mourier T."/>
            <person name="Nagra H."/>
            <person name="Otto T.D."/>
            <person name="Rawlings N."/>
            <person name="Sanchez A."/>
            <person name="Sanders M."/>
            <person name="Subramaniam C."/>
            <person name="Tay Y."/>
            <person name="Dear P."/>
            <person name="Doerig C."/>
            <person name="Gruber A."/>
            <person name="Parkinson J."/>
            <person name="Shirley M."/>
            <person name="Wan K.L."/>
            <person name="Berriman M."/>
            <person name="Tomley F."/>
            <person name="Pain A."/>
        </authorList>
    </citation>
    <scope>NUCLEOTIDE SEQUENCE</scope>
    <source>
        <strain evidence="3">Houghton</strain>
    </source>
</reference>
<evidence type="ECO:0000313" key="4">
    <source>
        <dbReference type="Proteomes" id="UP000018050"/>
    </source>
</evidence>
<evidence type="ECO:0000256" key="2">
    <source>
        <dbReference type="SAM" id="Phobius"/>
    </source>
</evidence>